<dbReference type="Proteomes" id="UP000821866">
    <property type="component" value="Chromosome 1"/>
</dbReference>
<evidence type="ECO:0000313" key="10">
    <source>
        <dbReference type="Proteomes" id="UP000821866"/>
    </source>
</evidence>
<dbReference type="PROSITE" id="PS00027">
    <property type="entry name" value="HOMEOBOX_1"/>
    <property type="match status" value="1"/>
</dbReference>
<feature type="region of interest" description="Disordered" evidence="7">
    <location>
        <begin position="1"/>
        <end position="28"/>
    </location>
</feature>
<evidence type="ECO:0000256" key="7">
    <source>
        <dbReference type="SAM" id="MobiDB-lite"/>
    </source>
</evidence>
<dbReference type="InterPro" id="IPR009057">
    <property type="entry name" value="Homeodomain-like_sf"/>
</dbReference>
<keyword evidence="3 5" id="KW-0371">Homeobox</keyword>
<dbReference type="VEuPathDB" id="VectorBase:LOC119163116"/>
<dbReference type="OMA" id="CAHAMNT"/>
<accession>A0A9J6F4X9</accession>
<feature type="domain" description="Homeobox" evidence="8">
    <location>
        <begin position="201"/>
        <end position="261"/>
    </location>
</feature>
<gene>
    <name evidence="9" type="ORF">HPB51_016988</name>
</gene>
<evidence type="ECO:0000256" key="2">
    <source>
        <dbReference type="ARBA" id="ARBA00023125"/>
    </source>
</evidence>
<dbReference type="PROSITE" id="PS50071">
    <property type="entry name" value="HOMEOBOX_2"/>
    <property type="match status" value="1"/>
</dbReference>
<reference evidence="9" key="2">
    <citation type="submission" date="2021-09" db="EMBL/GenBank/DDBJ databases">
        <authorList>
            <person name="Jia N."/>
            <person name="Wang J."/>
            <person name="Shi W."/>
            <person name="Du L."/>
            <person name="Sun Y."/>
            <person name="Zhan W."/>
            <person name="Jiang J."/>
            <person name="Wang Q."/>
            <person name="Zhang B."/>
            <person name="Ji P."/>
            <person name="Sakyi L.B."/>
            <person name="Cui X."/>
            <person name="Yuan T."/>
            <person name="Jiang B."/>
            <person name="Yang W."/>
            <person name="Lam T.T.-Y."/>
            <person name="Chang Q."/>
            <person name="Ding S."/>
            <person name="Wang X."/>
            <person name="Zhu J."/>
            <person name="Ruan X."/>
            <person name="Zhao L."/>
            <person name="Wei J."/>
            <person name="Que T."/>
            <person name="Du C."/>
            <person name="Cheng J."/>
            <person name="Dai P."/>
            <person name="Han X."/>
            <person name="Huang E."/>
            <person name="Gao Y."/>
            <person name="Liu J."/>
            <person name="Shao H."/>
            <person name="Ye R."/>
            <person name="Li L."/>
            <person name="Wei W."/>
            <person name="Wang X."/>
            <person name="Wang C."/>
            <person name="Huo Q."/>
            <person name="Li W."/>
            <person name="Guo W."/>
            <person name="Chen H."/>
            <person name="Chen S."/>
            <person name="Zhou L."/>
            <person name="Zhou L."/>
            <person name="Ni X."/>
            <person name="Tian J."/>
            <person name="Zhou Y."/>
            <person name="Sheng Y."/>
            <person name="Liu T."/>
            <person name="Pan Y."/>
            <person name="Xia L."/>
            <person name="Li J."/>
            <person name="Zhao F."/>
            <person name="Cao W."/>
        </authorList>
    </citation>
    <scope>NUCLEOTIDE SEQUENCE</scope>
    <source>
        <strain evidence="9">Rmic-2018</strain>
        <tissue evidence="9">Larvae</tissue>
    </source>
</reference>
<dbReference type="CDD" id="cd00086">
    <property type="entry name" value="homeodomain"/>
    <property type="match status" value="1"/>
</dbReference>
<dbReference type="SUPFAM" id="SSF46689">
    <property type="entry name" value="Homeodomain-like"/>
    <property type="match status" value="1"/>
</dbReference>
<evidence type="ECO:0000256" key="3">
    <source>
        <dbReference type="ARBA" id="ARBA00023155"/>
    </source>
</evidence>
<dbReference type="OrthoDB" id="6159439at2759"/>
<dbReference type="GO" id="GO:0005634">
    <property type="term" value="C:nucleus"/>
    <property type="evidence" value="ECO:0007669"/>
    <property type="project" value="UniProtKB-SubCell"/>
</dbReference>
<keyword evidence="2 5" id="KW-0238">DNA-binding</keyword>
<dbReference type="InterPro" id="IPR020479">
    <property type="entry name" value="HD_metazoa"/>
</dbReference>
<dbReference type="GO" id="GO:1990837">
    <property type="term" value="F:sequence-specific double-stranded DNA binding"/>
    <property type="evidence" value="ECO:0007669"/>
    <property type="project" value="TreeGrafter"/>
</dbReference>
<organism evidence="9 10">
    <name type="scientific">Rhipicephalus microplus</name>
    <name type="common">Cattle tick</name>
    <name type="synonym">Boophilus microplus</name>
    <dbReference type="NCBI Taxonomy" id="6941"/>
    <lineage>
        <taxon>Eukaryota</taxon>
        <taxon>Metazoa</taxon>
        <taxon>Ecdysozoa</taxon>
        <taxon>Arthropoda</taxon>
        <taxon>Chelicerata</taxon>
        <taxon>Arachnida</taxon>
        <taxon>Acari</taxon>
        <taxon>Parasitiformes</taxon>
        <taxon>Ixodida</taxon>
        <taxon>Ixodoidea</taxon>
        <taxon>Ixodidae</taxon>
        <taxon>Rhipicephalinae</taxon>
        <taxon>Rhipicephalus</taxon>
        <taxon>Boophilus</taxon>
    </lineage>
</organism>
<comment type="caution">
    <text evidence="9">The sequence shown here is derived from an EMBL/GenBank/DDBJ whole genome shotgun (WGS) entry which is preliminary data.</text>
</comment>
<protein>
    <recommendedName>
        <fullName evidence="8">Homeobox domain-containing protein</fullName>
    </recommendedName>
</protein>
<proteinExistence type="predicted"/>
<evidence type="ECO:0000256" key="6">
    <source>
        <dbReference type="RuleBase" id="RU000682"/>
    </source>
</evidence>
<dbReference type="InterPro" id="IPR017970">
    <property type="entry name" value="Homeobox_CS"/>
</dbReference>
<evidence type="ECO:0000259" key="8">
    <source>
        <dbReference type="PROSITE" id="PS50071"/>
    </source>
</evidence>
<feature type="compositionally biased region" description="Low complexity" evidence="7">
    <location>
        <begin position="181"/>
        <end position="203"/>
    </location>
</feature>
<evidence type="ECO:0000256" key="4">
    <source>
        <dbReference type="ARBA" id="ARBA00023242"/>
    </source>
</evidence>
<dbReference type="AlphaFoldDB" id="A0A9J6F4X9"/>
<dbReference type="InterPro" id="IPR001356">
    <property type="entry name" value="HD"/>
</dbReference>
<dbReference type="GO" id="GO:0000981">
    <property type="term" value="F:DNA-binding transcription factor activity, RNA polymerase II-specific"/>
    <property type="evidence" value="ECO:0007669"/>
    <property type="project" value="InterPro"/>
</dbReference>
<dbReference type="InterPro" id="IPR042191">
    <property type="entry name" value="GSH1/2"/>
</dbReference>
<feature type="region of interest" description="Disordered" evidence="7">
    <location>
        <begin position="294"/>
        <end position="320"/>
    </location>
</feature>
<dbReference type="Gene3D" id="1.10.10.60">
    <property type="entry name" value="Homeodomain-like"/>
    <property type="match status" value="1"/>
</dbReference>
<name>A0A9J6F4X9_RHIMP</name>
<sequence length="343" mass="36627">MPSSKSFYVDSLLTKSSKQSRDRSKSRSSAAAAAVSSWLTPMLPPSAVLAHHHQQHMFCRRPMSLAGSSPPLMPPPTPSWFPCCALCVRGSQASSLAGGAALLLSGSPLQKEAIEYQASVFQQQHRHHGFEHYTSAAVAVAAATVAGDTAEERHKSARPSCGGSTSPVLGVTGGHVKTEKGSSPNGVSSGSSAAGDDNSSGVGKRVRTAFTSTQLLELEREFTSNMYLSRLRRIEIATYLKLSEKQVKIWFQNRRVKYKKESSHGRRQLPPNHQCRCSAALRFARGRDVSPSTKCEAAAKDTVSSTPPGDSDDDGELNVCSSSQDSADACAHAMNTDCEESDG</sequence>
<keyword evidence="4 5" id="KW-0539">Nucleus</keyword>
<reference evidence="9" key="1">
    <citation type="journal article" date="2020" name="Cell">
        <title>Large-Scale Comparative Analyses of Tick Genomes Elucidate Their Genetic Diversity and Vector Capacities.</title>
        <authorList>
            <consortium name="Tick Genome and Microbiome Consortium (TIGMIC)"/>
            <person name="Jia N."/>
            <person name="Wang J."/>
            <person name="Shi W."/>
            <person name="Du L."/>
            <person name="Sun Y."/>
            <person name="Zhan W."/>
            <person name="Jiang J.F."/>
            <person name="Wang Q."/>
            <person name="Zhang B."/>
            <person name="Ji P."/>
            <person name="Bell-Sakyi L."/>
            <person name="Cui X.M."/>
            <person name="Yuan T.T."/>
            <person name="Jiang B.G."/>
            <person name="Yang W.F."/>
            <person name="Lam T.T."/>
            <person name="Chang Q.C."/>
            <person name="Ding S.J."/>
            <person name="Wang X.J."/>
            <person name="Zhu J.G."/>
            <person name="Ruan X.D."/>
            <person name="Zhao L."/>
            <person name="Wei J.T."/>
            <person name="Ye R.Z."/>
            <person name="Que T.C."/>
            <person name="Du C.H."/>
            <person name="Zhou Y.H."/>
            <person name="Cheng J.X."/>
            <person name="Dai P.F."/>
            <person name="Guo W.B."/>
            <person name="Han X.H."/>
            <person name="Huang E.J."/>
            <person name="Li L.F."/>
            <person name="Wei W."/>
            <person name="Gao Y.C."/>
            <person name="Liu J.Z."/>
            <person name="Shao H.Z."/>
            <person name="Wang X."/>
            <person name="Wang C.C."/>
            <person name="Yang T.C."/>
            <person name="Huo Q.B."/>
            <person name="Li W."/>
            <person name="Chen H.Y."/>
            <person name="Chen S.E."/>
            <person name="Zhou L.G."/>
            <person name="Ni X.B."/>
            <person name="Tian J.H."/>
            <person name="Sheng Y."/>
            <person name="Liu T."/>
            <person name="Pan Y.S."/>
            <person name="Xia L.Y."/>
            <person name="Li J."/>
            <person name="Zhao F."/>
            <person name="Cao W.C."/>
        </authorList>
    </citation>
    <scope>NUCLEOTIDE SEQUENCE</scope>
    <source>
        <strain evidence="9">Rmic-2018</strain>
    </source>
</reference>
<keyword evidence="10" id="KW-1185">Reference proteome</keyword>
<evidence type="ECO:0000313" key="9">
    <source>
        <dbReference type="EMBL" id="KAH8041543.1"/>
    </source>
</evidence>
<dbReference type="SMART" id="SM00389">
    <property type="entry name" value="HOX"/>
    <property type="match status" value="1"/>
</dbReference>
<evidence type="ECO:0000256" key="1">
    <source>
        <dbReference type="ARBA" id="ARBA00004123"/>
    </source>
</evidence>
<dbReference type="FunFam" id="1.10.10.60:FF:000395">
    <property type="entry name" value="GS homeobox 2"/>
    <property type="match status" value="1"/>
</dbReference>
<dbReference type="Pfam" id="PF00046">
    <property type="entry name" value="Homeodomain"/>
    <property type="match status" value="1"/>
</dbReference>
<dbReference type="PRINTS" id="PR00024">
    <property type="entry name" value="HOMEOBOX"/>
</dbReference>
<dbReference type="PANTHER" id="PTHR47421">
    <property type="entry name" value="GS HOMEOBOX 2"/>
    <property type="match status" value="1"/>
</dbReference>
<comment type="subcellular location">
    <subcellularLocation>
        <location evidence="1 5 6">Nucleus</location>
    </subcellularLocation>
</comment>
<feature type="region of interest" description="Disordered" evidence="7">
    <location>
        <begin position="149"/>
        <end position="204"/>
    </location>
</feature>
<dbReference type="EMBL" id="JABSTU010000001">
    <property type="protein sequence ID" value="KAH8041543.1"/>
    <property type="molecule type" value="Genomic_DNA"/>
</dbReference>
<dbReference type="PANTHER" id="PTHR47421:SF1">
    <property type="entry name" value="GS HOMEOBOX 2"/>
    <property type="match status" value="1"/>
</dbReference>
<evidence type="ECO:0000256" key="5">
    <source>
        <dbReference type="PROSITE-ProRule" id="PRU00108"/>
    </source>
</evidence>
<feature type="DNA-binding region" description="Homeobox" evidence="5">
    <location>
        <begin position="203"/>
        <end position="262"/>
    </location>
</feature>